<evidence type="ECO:0000313" key="4">
    <source>
        <dbReference type="Proteomes" id="UP000075714"/>
    </source>
</evidence>
<dbReference type="PANTHER" id="PTHR46769">
    <property type="entry name" value="POLYCYSTIC KIDNEY AND HEPATIC DISEASE 1 (AUTOSOMAL RECESSIVE)-LIKE 1"/>
    <property type="match status" value="1"/>
</dbReference>
<feature type="domain" description="IPT/TIG" evidence="2">
    <location>
        <begin position="1340"/>
        <end position="1433"/>
    </location>
</feature>
<feature type="domain" description="IPT/TIG" evidence="2">
    <location>
        <begin position="156"/>
        <end position="243"/>
    </location>
</feature>
<dbReference type="Pfam" id="PF01833">
    <property type="entry name" value="TIG"/>
    <property type="match status" value="4"/>
</dbReference>
<dbReference type="CDD" id="cd00102">
    <property type="entry name" value="IPT"/>
    <property type="match status" value="2"/>
</dbReference>
<proteinExistence type="predicted"/>
<feature type="domain" description="IPT/TIG" evidence="2">
    <location>
        <begin position="1112"/>
        <end position="1209"/>
    </location>
</feature>
<dbReference type="OrthoDB" id="530609at2759"/>
<dbReference type="InterPro" id="IPR013783">
    <property type="entry name" value="Ig-like_fold"/>
</dbReference>
<dbReference type="InterPro" id="IPR052387">
    <property type="entry name" value="Fibrocystin"/>
</dbReference>
<sequence length="1477" mass="152828">MIEGVNGALKCVMFLGLKALSPSAGPPGTSVLMYGDATWSLRYRDCIEASWGEVQCVGSILFGDYLCGQDTSLERGGIRFANWEGYERYGANPYRVACILPAPDGSNAQPTLGTAGNVNVTWRLEGGMRGGLPEVLLSSYKYNVDGKPYHFQLYAEVTDISPSVGSVAGGTLVQISGRGFPTLELGRDDRVNVSISGVPCTVINSTYDTVFCVTGPKPVTPPHEATPIRGLYPGMRGVEYDLYDRWGEPAIQYSQLWELNTTIQVANPDTDKLVVTDVWEGQHYQWDQHCSRMKAFFVAPHAGSYRFYLQADDFGQVNATWLQDGAEVSRMIINVTTSTYIDSYSEYAFQSSAPIQLAANQRILLESAHCNNVGTGTQQLAVRMPVPEPRANSLAEVQTIAVTASTKPRQLLVKYLYGAGANTTAYFINITSLDDSKLDSPAVGLQLTFSGGSAKVILPLAATSTSMDTLIESAFGGVSMPNSGDLFGVRKIRGQGTLVLQLGINSVLARSVGFRIANARIVAINTTADTISSAASLTCTPATPVTYVAPPPPPPPTPTPKITNGIMVVVVPALPVSAIVPGGDFYLGLPNSDSPLLLSYSTSAAEMQQAIYNLTQQNVSVSASTNWREGTYFARVWNITFAPDVFDNVPNIVASHADTTPAGVLLSTEVRPANPPIWGSFRLAYGNYCESVSISLTDSGEAIRTKLGSLPGMAVPQKVETSGSPSSGYIYRVTFDPFNNPGDQPLLRVTDISGLNGLEPAVTVTTVMDGSTDAFYSPIPTEFLQLAVSEPGSISLVVNGAHSACAHPSGVCKFTYADAATPQVAAVSPTRIAFGDESSLPLTVIGSGFAAGGAVNVTVGSTICAITSVADTQIVCSVPNSAPAGLRAVTVNVAGLGNAIGSVNVTLTTLRVTGITPSSAVLASGGFSIINVTGRGFDRANCANNRVLVGGVRCGILACSSDFATVLYPGGSTANGAVLTIAAQVLEGGAVLDEHSPTSPAVQVDSGAPAITGISSPTLMPAAGGAVTVALAGATASDVVGMYLVPGISDVTNFTAASAAYKSRMPCSGVAAAAGAAGVACTSGSVPIGAYHVLVVLTSGLQLLSSDTVLFDLIITSVTPNAGSIGGGTVVNITGYGFSPMASENVVLLPVPVSSTFPNGIIQCRILQSTASWLTCLTAPHLAANASADDPFATNVLPVATAPKPVSVVLCSAGYNSTILVEYCASMAGAPRSRADTASGASASYTYSTVLTPSIDAATPSKGSLGTSVTLSGSNLIQVQDVEFLQAGAVKGLCAITAATDGTITCTVPDLASGVYSIRLKKANGEISVDPYGRGTFTAMPSILGLSGNAGSLVGGRNLTISVGGAGAADGISTGNVSRNSVTIGGLTCPVVEASRSSVTCTAPGMNGYVYAEYWNLGQSTYTLPDLTTFTNPVVARFEKGIAINWGTSSPLMGSIQTDFFGARFTFYLQVWGPGRM</sequence>
<dbReference type="SUPFAM" id="SSF81296">
    <property type="entry name" value="E set domains"/>
    <property type="match status" value="4"/>
</dbReference>
<dbReference type="EMBL" id="LSYV01000023">
    <property type="protein sequence ID" value="KXZ49222.1"/>
    <property type="molecule type" value="Genomic_DNA"/>
</dbReference>
<feature type="domain" description="IPT/TIG" evidence="2">
    <location>
        <begin position="1252"/>
        <end position="1338"/>
    </location>
</feature>
<evidence type="ECO:0000313" key="3">
    <source>
        <dbReference type="EMBL" id="KXZ49222.1"/>
    </source>
</evidence>
<name>A0A150GH96_GONPE</name>
<reference evidence="4" key="1">
    <citation type="journal article" date="2016" name="Nat. Commun.">
        <title>The Gonium pectorale genome demonstrates co-option of cell cycle regulation during the evolution of multicellularity.</title>
        <authorList>
            <person name="Hanschen E.R."/>
            <person name="Marriage T.N."/>
            <person name="Ferris P.J."/>
            <person name="Hamaji T."/>
            <person name="Toyoda A."/>
            <person name="Fujiyama A."/>
            <person name="Neme R."/>
            <person name="Noguchi H."/>
            <person name="Minakuchi Y."/>
            <person name="Suzuki M."/>
            <person name="Kawai-Toyooka H."/>
            <person name="Smith D.R."/>
            <person name="Sparks H."/>
            <person name="Anderson J."/>
            <person name="Bakaric R."/>
            <person name="Luria V."/>
            <person name="Karger A."/>
            <person name="Kirschner M.W."/>
            <person name="Durand P.M."/>
            <person name="Michod R.E."/>
            <person name="Nozaki H."/>
            <person name="Olson B.J."/>
        </authorList>
    </citation>
    <scope>NUCLEOTIDE SEQUENCE [LARGE SCALE GENOMIC DNA]</scope>
    <source>
        <strain evidence="4">NIES-2863</strain>
    </source>
</reference>
<feature type="domain" description="IPT/TIG" evidence="2">
    <location>
        <begin position="821"/>
        <end position="910"/>
    </location>
</feature>
<comment type="caution">
    <text evidence="3">The sequence shown here is derived from an EMBL/GenBank/DDBJ whole genome shotgun (WGS) entry which is preliminary data.</text>
</comment>
<dbReference type="Gene3D" id="2.60.40.10">
    <property type="entry name" value="Immunoglobulins"/>
    <property type="match status" value="5"/>
</dbReference>
<gene>
    <name evidence="3" type="ORF">GPECTOR_22g813</name>
</gene>
<dbReference type="STRING" id="33097.A0A150GH96"/>
<dbReference type="InterPro" id="IPR002909">
    <property type="entry name" value="IPT_dom"/>
</dbReference>
<dbReference type="Proteomes" id="UP000075714">
    <property type="component" value="Unassembled WGS sequence"/>
</dbReference>
<organism evidence="3 4">
    <name type="scientific">Gonium pectorale</name>
    <name type="common">Green alga</name>
    <dbReference type="NCBI Taxonomy" id="33097"/>
    <lineage>
        <taxon>Eukaryota</taxon>
        <taxon>Viridiplantae</taxon>
        <taxon>Chlorophyta</taxon>
        <taxon>core chlorophytes</taxon>
        <taxon>Chlorophyceae</taxon>
        <taxon>CS clade</taxon>
        <taxon>Chlamydomonadales</taxon>
        <taxon>Volvocaceae</taxon>
        <taxon>Gonium</taxon>
    </lineage>
</organism>
<accession>A0A150GH96</accession>
<keyword evidence="1" id="KW-0732">Signal</keyword>
<evidence type="ECO:0000259" key="2">
    <source>
        <dbReference type="SMART" id="SM00429"/>
    </source>
</evidence>
<keyword evidence="4" id="KW-1185">Reference proteome</keyword>
<dbReference type="CDD" id="cd00603">
    <property type="entry name" value="IPT_PCSR"/>
    <property type="match status" value="3"/>
</dbReference>
<protein>
    <recommendedName>
        <fullName evidence="2">IPT/TIG domain-containing protein</fullName>
    </recommendedName>
</protein>
<evidence type="ECO:0000256" key="1">
    <source>
        <dbReference type="ARBA" id="ARBA00022729"/>
    </source>
</evidence>
<dbReference type="PANTHER" id="PTHR46769:SF2">
    <property type="entry name" value="FIBROCYSTIN-L ISOFORM 2 PRECURSOR-RELATED"/>
    <property type="match status" value="1"/>
</dbReference>
<dbReference type="SMART" id="SM00429">
    <property type="entry name" value="IPT"/>
    <property type="match status" value="5"/>
</dbReference>
<dbReference type="InterPro" id="IPR014756">
    <property type="entry name" value="Ig_E-set"/>
</dbReference>